<sequence>MPEMFKAMNMSELAEATLCGNASVDINTRNATHDPCMNPPMNISTIIAMKLVIKSAAVTAAAENKLNNTYAFCTDIFIKIRGPEKRIINAPIKNADIMEPASLKSIPISRQYVGSQFITPV</sequence>
<dbReference type="AlphaFoldDB" id="A0A645GQG9"/>
<dbReference type="EMBL" id="VSSQ01078352">
    <property type="protein sequence ID" value="MPN28172.1"/>
    <property type="molecule type" value="Genomic_DNA"/>
</dbReference>
<proteinExistence type="predicted"/>
<name>A0A645GQG9_9ZZZZ</name>
<protein>
    <submittedName>
        <fullName evidence="1">Uncharacterized protein</fullName>
    </submittedName>
</protein>
<reference evidence="1" key="1">
    <citation type="submission" date="2019-08" db="EMBL/GenBank/DDBJ databases">
        <authorList>
            <person name="Kucharzyk K."/>
            <person name="Murdoch R.W."/>
            <person name="Higgins S."/>
            <person name="Loffler F."/>
        </authorList>
    </citation>
    <scope>NUCLEOTIDE SEQUENCE</scope>
</reference>
<organism evidence="1">
    <name type="scientific">bioreactor metagenome</name>
    <dbReference type="NCBI Taxonomy" id="1076179"/>
    <lineage>
        <taxon>unclassified sequences</taxon>
        <taxon>metagenomes</taxon>
        <taxon>ecological metagenomes</taxon>
    </lineage>
</organism>
<accession>A0A645GQG9</accession>
<evidence type="ECO:0000313" key="1">
    <source>
        <dbReference type="EMBL" id="MPN28172.1"/>
    </source>
</evidence>
<comment type="caution">
    <text evidence="1">The sequence shown here is derived from an EMBL/GenBank/DDBJ whole genome shotgun (WGS) entry which is preliminary data.</text>
</comment>
<gene>
    <name evidence="1" type="ORF">SDC9_175611</name>
</gene>